<evidence type="ECO:0000256" key="2">
    <source>
        <dbReference type="ARBA" id="ARBA00023015"/>
    </source>
</evidence>
<comment type="caution">
    <text evidence="7">The sequence shown here is derived from an EMBL/GenBank/DDBJ whole genome shotgun (WGS) entry which is preliminary data.</text>
</comment>
<dbReference type="InterPro" id="IPR051442">
    <property type="entry name" value="B3_domain"/>
</dbReference>
<protein>
    <recommendedName>
        <fullName evidence="9">TF-B3 domain-containing protein</fullName>
    </recommendedName>
</protein>
<evidence type="ECO:0008006" key="9">
    <source>
        <dbReference type="Google" id="ProtNLM"/>
    </source>
</evidence>
<name>A0AAW2D1B6_9ROSI</name>
<evidence type="ECO:0000256" key="1">
    <source>
        <dbReference type="ARBA" id="ARBA00004123"/>
    </source>
</evidence>
<dbReference type="Proteomes" id="UP001459277">
    <property type="component" value="Unassembled WGS sequence"/>
</dbReference>
<keyword evidence="5" id="KW-0539">Nucleus</keyword>
<reference evidence="7 8" key="1">
    <citation type="submission" date="2024-01" db="EMBL/GenBank/DDBJ databases">
        <title>A telomere-to-telomere, gap-free genome of sweet tea (Lithocarpus litseifolius).</title>
        <authorList>
            <person name="Zhou J."/>
        </authorList>
    </citation>
    <scope>NUCLEOTIDE SEQUENCE [LARGE SCALE GENOMIC DNA]</scope>
    <source>
        <strain evidence="7">Zhou-2022a</strain>
        <tissue evidence="7">Leaf</tissue>
    </source>
</reference>
<dbReference type="PANTHER" id="PTHR34269">
    <property type="entry name" value="TRANSCRIPTION FACTOR B3-DOMAIN FAMILY-RELATED"/>
    <property type="match status" value="1"/>
</dbReference>
<dbReference type="AlphaFoldDB" id="A0AAW2D1B6"/>
<dbReference type="Gene3D" id="2.40.330.10">
    <property type="entry name" value="DNA-binding pseudobarrel domain"/>
    <property type="match status" value="1"/>
</dbReference>
<feature type="compositionally biased region" description="Low complexity" evidence="6">
    <location>
        <begin position="19"/>
        <end position="48"/>
    </location>
</feature>
<sequence length="214" mass="24475">MFPALQSKQNQGEKDGENSELSLEPSLSFEANRENSITNDSISSSASETTEKEPKFHNFIPIPVIDRLQSSLLANKFVPKTHHESEEVSTELKLGFYDPWVMKKKITVSDIDSLSRLLIAKDLVKEHILPQWDTSFIEGIKDGVAVAVWDFDTKTEHQLRFKQWSSNGNYVFNGMWNRNFVSRRQLKVGDEIGLFWDQSNSRFNFSALNQASSN</sequence>
<proteinExistence type="predicted"/>
<keyword evidence="4" id="KW-0804">Transcription</keyword>
<evidence type="ECO:0000256" key="5">
    <source>
        <dbReference type="ARBA" id="ARBA00023242"/>
    </source>
</evidence>
<keyword evidence="8" id="KW-1185">Reference proteome</keyword>
<dbReference type="InterPro" id="IPR003340">
    <property type="entry name" value="B3_DNA-bd"/>
</dbReference>
<dbReference type="SUPFAM" id="SSF101936">
    <property type="entry name" value="DNA-binding pseudobarrel domain"/>
    <property type="match status" value="1"/>
</dbReference>
<dbReference type="InterPro" id="IPR015300">
    <property type="entry name" value="DNA-bd_pseudobarrel_sf"/>
</dbReference>
<dbReference type="PANTHER" id="PTHR34269:SF11">
    <property type="entry name" value="B3 DOMAIN PROTEIN"/>
    <property type="match status" value="1"/>
</dbReference>
<organism evidence="7 8">
    <name type="scientific">Lithocarpus litseifolius</name>
    <dbReference type="NCBI Taxonomy" id="425828"/>
    <lineage>
        <taxon>Eukaryota</taxon>
        <taxon>Viridiplantae</taxon>
        <taxon>Streptophyta</taxon>
        <taxon>Embryophyta</taxon>
        <taxon>Tracheophyta</taxon>
        <taxon>Spermatophyta</taxon>
        <taxon>Magnoliopsida</taxon>
        <taxon>eudicotyledons</taxon>
        <taxon>Gunneridae</taxon>
        <taxon>Pentapetalae</taxon>
        <taxon>rosids</taxon>
        <taxon>fabids</taxon>
        <taxon>Fagales</taxon>
        <taxon>Fagaceae</taxon>
        <taxon>Lithocarpus</taxon>
    </lineage>
</organism>
<feature type="compositionally biased region" description="Polar residues" evidence="6">
    <location>
        <begin position="1"/>
        <end position="10"/>
    </location>
</feature>
<feature type="region of interest" description="Disordered" evidence="6">
    <location>
        <begin position="1"/>
        <end position="53"/>
    </location>
</feature>
<dbReference type="GO" id="GO:0005634">
    <property type="term" value="C:nucleus"/>
    <property type="evidence" value="ECO:0007669"/>
    <property type="project" value="UniProtKB-SubCell"/>
</dbReference>
<dbReference type="CDD" id="cd10017">
    <property type="entry name" value="B3_DNA"/>
    <property type="match status" value="1"/>
</dbReference>
<evidence type="ECO:0000256" key="4">
    <source>
        <dbReference type="ARBA" id="ARBA00023163"/>
    </source>
</evidence>
<accession>A0AAW2D1B6</accession>
<evidence type="ECO:0000256" key="3">
    <source>
        <dbReference type="ARBA" id="ARBA00023125"/>
    </source>
</evidence>
<evidence type="ECO:0000313" key="8">
    <source>
        <dbReference type="Proteomes" id="UP001459277"/>
    </source>
</evidence>
<comment type="subcellular location">
    <subcellularLocation>
        <location evidence="1">Nucleus</location>
    </subcellularLocation>
</comment>
<dbReference type="EMBL" id="JAZDWU010000005">
    <property type="protein sequence ID" value="KAL0003046.1"/>
    <property type="molecule type" value="Genomic_DNA"/>
</dbReference>
<dbReference type="GO" id="GO:0003677">
    <property type="term" value="F:DNA binding"/>
    <property type="evidence" value="ECO:0007669"/>
    <property type="project" value="UniProtKB-KW"/>
</dbReference>
<keyword evidence="3" id="KW-0238">DNA-binding</keyword>
<evidence type="ECO:0000256" key="6">
    <source>
        <dbReference type="SAM" id="MobiDB-lite"/>
    </source>
</evidence>
<evidence type="ECO:0000313" key="7">
    <source>
        <dbReference type="EMBL" id="KAL0003046.1"/>
    </source>
</evidence>
<gene>
    <name evidence="7" type="ORF">SO802_016827</name>
</gene>
<keyword evidence="2" id="KW-0805">Transcription regulation</keyword>